<feature type="region of interest" description="Disordered" evidence="1">
    <location>
        <begin position="2216"/>
        <end position="2238"/>
    </location>
</feature>
<feature type="compositionally biased region" description="Low complexity" evidence="1">
    <location>
        <begin position="1684"/>
        <end position="1693"/>
    </location>
</feature>
<name>A0A9W6BS61_9CHLO</name>
<feature type="region of interest" description="Disordered" evidence="1">
    <location>
        <begin position="1266"/>
        <end position="1300"/>
    </location>
</feature>
<feature type="region of interest" description="Disordered" evidence="1">
    <location>
        <begin position="1684"/>
        <end position="1743"/>
    </location>
</feature>
<feature type="compositionally biased region" description="Low complexity" evidence="1">
    <location>
        <begin position="1277"/>
        <end position="1300"/>
    </location>
</feature>
<keyword evidence="3" id="KW-1185">Reference proteome</keyword>
<evidence type="ECO:0000313" key="2">
    <source>
        <dbReference type="EMBL" id="GLC57476.1"/>
    </source>
</evidence>
<sequence length="2371" mass="234787">MRSTRSPSWGEEGSVQEFQFDGAYAGSASPRKEDARPTKRQPKRRGLWNACFAQPRVDEPASSPPSQASSPSSLTLTAQQLAFRHRGSPETQRLPLCSIKHVEVKWILAGGVRVSKVTITLDSGKDPVVIRGLKNPEDLVDAVKKRQKAAVEPGIKSQEAEGRPCDAPGTSPAGRWSEAAASPAKRVMITPRALFADTPGSPASAPTSGCGSMTLMSAFARSPAQEFAGADSVAREIQLASPGREDLSYSGSSADSLAHDIDEEVPVYVATRPAAAGASPPSRMPLSADTRMAALRGPPPPRQPSDSIAIPAPSSLQLAAGVVLTQYSPVSPGCSSRTDGGCPAPEGALLLGGSPPPRAEDSMPEGASVPSSVQGSPRSAPPCTAGGNPPPVPEDSVVVYGAAGVDSTPGSSLSSAAPGTIGRTLSPGSCPDEGMRLEEVSFPAPRISDAAAAAGVTLEDETPRLLLPSTSTRRRQQEGRSSHRLARSSLPSAAPHHATAGESSHDNLAGPVVQSAGCGSSFQSTSSGDLTDASQLASASAPSPGPSGSPALEPAPGLSSGPSDRRGTSPVGAVGIAAVSATVSAVLTSAASAGLGAVGLVASPPPLAGGAAGSAAASVAAAPLTLLGLTAAAAVTLVAAAAVTHIRTGSPLGPLESPCGVNLWEAAAQPEPLLSVGTRASAGQVPDSPASWFGSHRSNTVSCGKAAGEAAPGSERSVSGAAAAYAPVAVVTATGAALGAGGEDEPPAGGISRAGATPAPDLAAEPSLRCNPGCPGTETAGGGGLEEAGCLSSATGASGSTADSGDGSEEDAAASGAWGSQHTLVDLDTEHGPAAGAGPAARAQVRPSLGGGSATAAASCTGEQHQAEEEALPVMLFSEGPGGMPPLERIVGVQDEAQAMAAAAHSAQDMHSQQQPAASRTVDGDSAACGGQWGQPATGAVHGGELRPPPQPPLVRAAAQAEPAGPCACSVTAPEGDDPYQAGQGHWRSSRQPVASWHDPTVRRLFPGEEEERAVHAAHAPQLRAVVQSAVAAMDQSSPAAVLVSGLASPAAAAGAASPATRRPRTHRLTESPVRVLYSVHAAATGPPAADPRATRSPQWAQPTLETCESAVQTEPPVAECAVQTGAEARGSAGVAGRSRGGTAYGVGATCSWGAPASAVVQPLAKSAMQRLFTLNSPRESGSGGASGSISVAAGSDGPGEGPSPPQAGAQDWYLSSVGADAAPGGFGLAASASIGQDRRVVPTEEPGRTWGGISEEAKDYLRSLLSNRGPMPPVRPSTAESPSICSSSSQLPCSSGPAAAARSAEGAGASTSAASPQTGPRYTLSLCYNSSARSRPAGEEGERVAHSSARDGGGDRGAASAASVAATSGTTTLLSGLSTADSVRRMVEAALLAQQRQQQQLLEQQQQQQPQQQLQVPRLQEQQLVMQLHLPGGARAVERSASPSRSVHQSQSESQSESESRTASPSSVSGGSSSVPLSASVDTGLYTRLLSDAGVSGDREGSAAATAGASPPPLGHSPTSSCAPLLAASTASPRGSSSGADGADGGGDVAANAAAASASPAAAEGTSSSVTDAAVADSERGTDPQRPLLSPGVPLSAEPLTPWTHRGSCSLYTFAAAGGASSPSVCNAQDDISSGGRAGAGPCDASIVAAEPASSSRLRSAGSDTADEMMWLLAPSARVARVSDDAASAPASPRIPPPPPLAHSNNTSRGGSASNRSPSRRITLETESLGGTAGCCTSRRSSVGSCSDAAAAAEDRASLAWHMTRVSAVHAAHTGASPAPDPCSDGNQFATLLLFSGAGDLSAERGSSAEHVPGQLSRAGSSDSGHSRSRSSDGGSEVSDSNRAVDGPSDPLGDVDLLGDVVGAVGDLEADRAATGCSCSGDGGGSASLGAASSGSQTGSPAPQSPSAASIAASQAAAPSPDLSDISSAAYAAGAYVYGSPYSSPGSGVGGGPRAADADGSAAADGGAGDDLFQNPLYATPGNETAGTSPRGRPPRDSGGCIALPLTPYSESQAYTGGGASTCATTPEPAGASQQPSVASELHVGASRRRTREEATATSLFLFDDGGLQRAAAGQFGAGAVDPRRTADAAAASRLGSADGGGGRPHVAAPVAAATAAAADWAAFAAEGSAAAGSGPGSAEGQPQKRARMQVPDPEEAVGASPGAAQQQQQAQVHAWQPFSTPAPPQGAPGCAAPAPRGLPLVSPFMVLNPTYAGSTGGSPAVTSSPPAAAQSDDVSAAHADAEARPCLAVADWTPRWDVAVVKQEAAGCRVEDGDGAAVTGALELVDQQYALQTTPRNRELAQLQSSDLGSLQGSPSSHQAVHAATLLRHANDAVDFARDAVQRGDAEWLSQVAATLQAVQSALDALREF</sequence>
<feature type="region of interest" description="Disordered" evidence="1">
    <location>
        <begin position="1"/>
        <end position="48"/>
    </location>
</feature>
<feature type="region of interest" description="Disordered" evidence="1">
    <location>
        <begin position="54"/>
        <end position="73"/>
    </location>
</feature>
<feature type="compositionally biased region" description="Low complexity" evidence="1">
    <location>
        <begin position="1889"/>
        <end position="1925"/>
    </location>
</feature>
<proteinExistence type="predicted"/>
<dbReference type="EMBL" id="BRXU01000019">
    <property type="protein sequence ID" value="GLC57476.1"/>
    <property type="molecule type" value="Genomic_DNA"/>
</dbReference>
<feature type="compositionally biased region" description="Low complexity" evidence="1">
    <location>
        <begin position="1532"/>
        <end position="1542"/>
    </location>
</feature>
<feature type="region of interest" description="Disordered" evidence="1">
    <location>
        <begin position="794"/>
        <end position="867"/>
    </location>
</feature>
<feature type="region of interest" description="Disordered" evidence="1">
    <location>
        <begin position="740"/>
        <end position="775"/>
    </location>
</feature>
<feature type="region of interest" description="Disordered" evidence="1">
    <location>
        <begin position="453"/>
        <end position="568"/>
    </location>
</feature>
<reference evidence="2 3" key="1">
    <citation type="journal article" date="2023" name="Commun. Biol.">
        <title>Reorganization of the ancestral sex-determining regions during the evolution of trioecy in Pleodorina starrii.</title>
        <authorList>
            <person name="Takahashi K."/>
            <person name="Suzuki S."/>
            <person name="Kawai-Toyooka H."/>
            <person name="Yamamoto K."/>
            <person name="Hamaji T."/>
            <person name="Ootsuki R."/>
            <person name="Yamaguchi H."/>
            <person name="Kawachi M."/>
            <person name="Higashiyama T."/>
            <person name="Nozaki H."/>
        </authorList>
    </citation>
    <scope>NUCLEOTIDE SEQUENCE [LARGE SCALE GENOMIC DNA]</scope>
    <source>
        <strain evidence="2 3">NIES-4479</strain>
    </source>
</reference>
<feature type="region of interest" description="Disordered" evidence="1">
    <location>
        <begin position="2077"/>
        <end position="2108"/>
    </location>
</feature>
<evidence type="ECO:0000313" key="3">
    <source>
        <dbReference type="Proteomes" id="UP001165080"/>
    </source>
</evidence>
<feature type="region of interest" description="Disordered" evidence="1">
    <location>
        <begin position="331"/>
        <end position="436"/>
    </location>
</feature>
<feature type="region of interest" description="Disordered" evidence="1">
    <location>
        <begin position="1886"/>
        <end position="1925"/>
    </location>
</feature>
<feature type="compositionally biased region" description="Basic and acidic residues" evidence="1">
    <location>
        <begin position="1337"/>
        <end position="1355"/>
    </location>
</feature>
<comment type="caution">
    <text evidence="2">The sequence shown here is derived from an EMBL/GenBank/DDBJ whole genome shotgun (WGS) entry which is preliminary data.</text>
</comment>
<feature type="compositionally biased region" description="Low complexity" evidence="1">
    <location>
        <begin position="905"/>
        <end position="915"/>
    </location>
</feature>
<evidence type="ECO:0000256" key="1">
    <source>
        <dbReference type="SAM" id="MobiDB-lite"/>
    </source>
</evidence>
<feature type="region of interest" description="Disordered" evidence="1">
    <location>
        <begin position="1176"/>
        <end position="1211"/>
    </location>
</feature>
<dbReference type="Proteomes" id="UP001165080">
    <property type="component" value="Unassembled WGS sequence"/>
</dbReference>
<feature type="compositionally biased region" description="Low complexity" evidence="1">
    <location>
        <begin position="2089"/>
        <end position="2098"/>
    </location>
</feature>
<feature type="compositionally biased region" description="Low complexity" evidence="1">
    <location>
        <begin position="1358"/>
        <end position="1367"/>
    </location>
</feature>
<feature type="region of interest" description="Disordered" evidence="1">
    <location>
        <begin position="1333"/>
        <end position="1367"/>
    </location>
</feature>
<feature type="region of interest" description="Disordered" evidence="1">
    <location>
        <begin position="1804"/>
        <end position="1857"/>
    </location>
</feature>
<dbReference type="OrthoDB" id="550479at2759"/>
<feature type="compositionally biased region" description="Low complexity" evidence="1">
    <location>
        <begin position="794"/>
        <end position="805"/>
    </location>
</feature>
<feature type="compositionally biased region" description="Polar residues" evidence="1">
    <location>
        <begin position="408"/>
        <end position="417"/>
    </location>
</feature>
<feature type="compositionally biased region" description="Low complexity" evidence="1">
    <location>
        <begin position="1833"/>
        <end position="1842"/>
    </location>
</feature>
<feature type="compositionally biased region" description="Low complexity" evidence="1">
    <location>
        <begin position="533"/>
        <end position="557"/>
    </location>
</feature>
<feature type="compositionally biased region" description="Low complexity" evidence="1">
    <location>
        <begin position="1955"/>
        <end position="1966"/>
    </location>
</feature>
<feature type="region of interest" description="Disordered" evidence="1">
    <location>
        <begin position="1496"/>
        <end position="1546"/>
    </location>
</feature>
<feature type="compositionally biased region" description="Low complexity" evidence="1">
    <location>
        <begin position="1559"/>
        <end position="1577"/>
    </location>
</feature>
<organism evidence="2 3">
    <name type="scientific">Pleodorina starrii</name>
    <dbReference type="NCBI Taxonomy" id="330485"/>
    <lineage>
        <taxon>Eukaryota</taxon>
        <taxon>Viridiplantae</taxon>
        <taxon>Chlorophyta</taxon>
        <taxon>core chlorophytes</taxon>
        <taxon>Chlorophyceae</taxon>
        <taxon>CS clade</taxon>
        <taxon>Chlamydomonadales</taxon>
        <taxon>Volvocaceae</taxon>
        <taxon>Pleodorina</taxon>
    </lineage>
</organism>
<feature type="region of interest" description="Disordered" evidence="1">
    <location>
        <begin position="905"/>
        <end position="995"/>
    </location>
</feature>
<accession>A0A9W6BS61</accession>
<feature type="region of interest" description="Disordered" evidence="1">
    <location>
        <begin position="1436"/>
        <end position="1479"/>
    </location>
</feature>
<feature type="region of interest" description="Disordered" evidence="1">
    <location>
        <begin position="1559"/>
        <end position="1596"/>
    </location>
</feature>
<feature type="compositionally biased region" description="Low complexity" evidence="1">
    <location>
        <begin position="2219"/>
        <end position="2233"/>
    </location>
</feature>
<feature type="region of interest" description="Disordered" evidence="1">
    <location>
        <begin position="2128"/>
        <end position="2196"/>
    </location>
</feature>
<feature type="compositionally biased region" description="Low complexity" evidence="1">
    <location>
        <begin position="1440"/>
        <end position="1479"/>
    </location>
</feature>
<feature type="compositionally biased region" description="Low complexity" evidence="1">
    <location>
        <begin position="832"/>
        <end position="843"/>
    </location>
</feature>
<feature type="region of interest" description="Disordered" evidence="1">
    <location>
        <begin position="2017"/>
        <end position="2055"/>
    </location>
</feature>
<feature type="compositionally biased region" description="Low complexity" evidence="1">
    <location>
        <begin position="957"/>
        <end position="969"/>
    </location>
</feature>
<feature type="compositionally biased region" description="Polar residues" evidence="1">
    <location>
        <begin position="517"/>
        <end position="529"/>
    </location>
</feature>
<feature type="compositionally biased region" description="Low complexity" evidence="1">
    <location>
        <begin position="2128"/>
        <end position="2142"/>
    </location>
</feature>
<feature type="compositionally biased region" description="Low complexity" evidence="1">
    <location>
        <begin position="64"/>
        <end position="73"/>
    </location>
</feature>
<feature type="region of interest" description="Disordered" evidence="1">
    <location>
        <begin position="150"/>
        <end position="182"/>
    </location>
</feature>
<protein>
    <submittedName>
        <fullName evidence="2">Uncharacterized protein</fullName>
    </submittedName>
</protein>
<gene>
    <name evidence="2" type="primary">PLEST002802</name>
    <name evidence="2" type="ORF">PLESTB_001231100</name>
</gene>
<feature type="compositionally biased region" description="Polar residues" evidence="1">
    <location>
        <begin position="1704"/>
        <end position="1718"/>
    </location>
</feature>
<feature type="region of interest" description="Disordered" evidence="1">
    <location>
        <begin position="1943"/>
        <end position="2004"/>
    </location>
</feature>